<comment type="caution">
    <text evidence="1">The sequence shown here is derived from an EMBL/GenBank/DDBJ whole genome shotgun (WGS) entry which is preliminary data.</text>
</comment>
<accession>A0ACB9WJN5</accession>
<protein>
    <submittedName>
        <fullName evidence="1">Uncharacterized protein</fullName>
    </submittedName>
</protein>
<organism evidence="1 2">
    <name type="scientific">Chaenocephalus aceratus</name>
    <name type="common">Blackfin icefish</name>
    <name type="synonym">Chaenichthys aceratus</name>
    <dbReference type="NCBI Taxonomy" id="36190"/>
    <lineage>
        <taxon>Eukaryota</taxon>
        <taxon>Metazoa</taxon>
        <taxon>Chordata</taxon>
        <taxon>Craniata</taxon>
        <taxon>Vertebrata</taxon>
        <taxon>Euteleostomi</taxon>
        <taxon>Actinopterygii</taxon>
        <taxon>Neopterygii</taxon>
        <taxon>Teleostei</taxon>
        <taxon>Neoteleostei</taxon>
        <taxon>Acanthomorphata</taxon>
        <taxon>Eupercaria</taxon>
        <taxon>Perciformes</taxon>
        <taxon>Notothenioidei</taxon>
        <taxon>Channichthyidae</taxon>
        <taxon>Chaenocephalus</taxon>
    </lineage>
</organism>
<dbReference type="EMBL" id="CM043806">
    <property type="protein sequence ID" value="KAI4813131.1"/>
    <property type="molecule type" value="Genomic_DNA"/>
</dbReference>
<gene>
    <name evidence="1" type="ORF">KUCAC02_024479</name>
</gene>
<dbReference type="Proteomes" id="UP001057452">
    <property type="component" value="Chromosome 22"/>
</dbReference>
<evidence type="ECO:0000313" key="1">
    <source>
        <dbReference type="EMBL" id="KAI4813131.1"/>
    </source>
</evidence>
<keyword evidence="2" id="KW-1185">Reference proteome</keyword>
<proteinExistence type="predicted"/>
<sequence>PTLRRLPPDSRAGLNGVGRALKPPAAETKAAAIQFTKEPKSQDALHGRSAMLRCEVSDPADITYSWLHSGQPLEHSERRFVEGSNLKFTAVDRQLDAGNFECVAENSATGEYRHSTNASFNIKWLESGGVTLKEPASEGDIESSAPVTLRCHIDGHPRPTCQWFKDGAKLTEKSHQINNKERTLTFASASPDDNGLYYCCAKNAAGHVCSNSNFTLNIIDKSFPRPVVTPEDQVVLKNEEAAFHCQFTAEPAPTLEWYHENELLVNKSRVVLLSNGTVLITQVKPRNTGTYKCVGRGLTGSNVALEASLLIAEIDDMRNTLQRVACHPHAADPSLRCVGDGGSRVPTEGRVYQDGLNLVFSPTEGGDSGTYTCVAQNRAGRRTQEVTFTVATAPEWVLRPQDSQLEEGKPGYLHCHAQANPEPEVTWLRNNIMLTPEDSRARICAREAEVHPHPPAFSVAWSWTTRSPSSARLKAERPPPSAGPKQTEESCLLGWSRGTAQLQFTKVTRSDAGNYTCIASNSLQGEIRALVTLIVAVYIRFKLEPENTHGVPGPHCHPALPGHRRPRAPHPLDGQRQDAGHQFQTMPNGSLVITDVTTDDTGRYTCVAGNSCSIKDRVAQLYVVEKPMHNFDEVEDKAPYKMIQTIGLSVGAAVAYIIVVLGLMFYCKKRRNAKRLDKGQDGEEPEMECLNGGAIQQNGHTTAEIQEEVALTNMGTIATTEKRHSHVNNDKLHFPRANLQTITTLGKGEFGEVLLCKAKGMEESEEETVVLVKSLQSRDEQLQLDFRREAEMFAKLSHANVVRLLGLCREAEPHYMILEYYDLGDLKQFLRISKSKDDKVKSQPISTKTKVSICAQVAHGMEHLSNHRFVHKDLATRNCMINSQRRVKVSALSLSKDVYNSEYYHYRQAWIPLRWLPSESVFEDDFSTKSDMWAFGVLMWEVFSHGEMPYTKLSDDEVLEGKLKLPLPDGCPSKIYKLMARCWALSLKERPSFTEIVHALGEQPSDSKSRASFSRVESIGRQGERDAVGMLGANGPGGSRGVRPGNGTGVTTLQPAVQGNMVGLHQGAARIMTRTPETMMTQWVHSGTAGEGVKRERGEMEAAVSGQDVGMPPGGYGMVPGGFAGAKPGKKTRGRVKIKMEFIDNKLRRYTTFSKRKTGIMKKLAKHQALLLESPLPVAAELIRDMEERRAYELSTLTGTQVLLLVASETGHVYTFATRKLQPMITSETGKALIQTCLNSPDSPPRSDPSTDQRMSATGFEETDLTYQVSESESMGDTKDTLKPTFTVASLPGSTQCTVPTTSTTMQVSSGPSFPITNYLAPVSASSNISANGTVLKTTSSGVMQLPGGFTFMPALSGLRFYKAFSNQEKPRLLASRLPLISPPPVCAPLTAGLPPPGPPHSSEPAAAASLALQGQHGQASQHQQGQQAVFRFPAAVSLSAGLPQQLQAIQVHHNTTSNSDGSLDISHTSSNSTATVSLPATIVTSSMPTSVAGHMMYPSPHTVMYASAPTLSDGSLAVLNAFSHGTSAMQVHGQGQDSGVPQVFLTAPQGTVQIPVSAMVIGQQSSGSSSNLTELQVVNLDAVQNSKD</sequence>
<reference evidence="1" key="1">
    <citation type="submission" date="2022-05" db="EMBL/GenBank/DDBJ databases">
        <title>Chromosome-level genome of Chaenocephalus aceratus.</title>
        <authorList>
            <person name="Park H."/>
        </authorList>
    </citation>
    <scope>NUCLEOTIDE SEQUENCE</scope>
    <source>
        <strain evidence="1">KU_202001</strain>
    </source>
</reference>
<name>A0ACB9WJN5_CHAAC</name>
<feature type="non-terminal residue" evidence="1">
    <location>
        <position position="1"/>
    </location>
</feature>
<evidence type="ECO:0000313" key="2">
    <source>
        <dbReference type="Proteomes" id="UP001057452"/>
    </source>
</evidence>